<protein>
    <submittedName>
        <fullName evidence="2">Uncharacterized protein</fullName>
    </submittedName>
</protein>
<feature type="signal peptide" evidence="1">
    <location>
        <begin position="1"/>
        <end position="26"/>
    </location>
</feature>
<name>A0A1C2J517_ACITH</name>
<dbReference type="OrthoDB" id="5309061at2"/>
<reference evidence="2" key="1">
    <citation type="journal article" date="2016" name="Int. J. Mol. Sci.">
        <title>Comparative genomics of the extreme acidophile Acidithiobacillus thiooxidans reveals intraspecific divergence and niche adaptation.</title>
        <authorList>
            <person name="Zhang X."/>
            <person name="Feng X."/>
            <person name="Tao J."/>
            <person name="Ma L."/>
            <person name="Xiao Y."/>
            <person name="Liang Y."/>
            <person name="Liu X."/>
            <person name="Yin H."/>
        </authorList>
    </citation>
    <scope>NUCLEOTIDE SEQUENCE [LARGE SCALE GENOMIC DNA]</scope>
    <source>
        <strain evidence="2">DXS-W</strain>
    </source>
</reference>
<feature type="chain" id="PRO_5009838105" evidence="1">
    <location>
        <begin position="27"/>
        <end position="176"/>
    </location>
</feature>
<accession>A0A1C2J517</accession>
<comment type="caution">
    <text evidence="2">The sequence shown here is derived from an EMBL/GenBank/DDBJ whole genome shotgun (WGS) entry which is preliminary data.</text>
</comment>
<evidence type="ECO:0000313" key="3">
    <source>
        <dbReference type="Proteomes" id="UP000095008"/>
    </source>
</evidence>
<sequence>MKKAMEIMVTTMVLAMLSIGVSPAEAAMPGNANAMAKMHMYFVHHNFGFARNFYQFHPGPHWDLMNASALHLTAGQIKQEKMLVMGMMQNTEHGVIALKKAYRKYREEAKLPDPSIRVLTQDVQAVGRAQAYLGYVMIPYHMKGYRLLDPAQQAIYHHLARENWIHMAKMMHSMAK</sequence>
<evidence type="ECO:0000313" key="2">
    <source>
        <dbReference type="EMBL" id="OCX71058.1"/>
    </source>
</evidence>
<organism evidence="2 3">
    <name type="scientific">Acidithiobacillus thiooxidans</name>
    <name type="common">Thiobacillus thiooxidans</name>
    <dbReference type="NCBI Taxonomy" id="930"/>
    <lineage>
        <taxon>Bacteria</taxon>
        <taxon>Pseudomonadati</taxon>
        <taxon>Pseudomonadota</taxon>
        <taxon>Acidithiobacillia</taxon>
        <taxon>Acidithiobacillales</taxon>
        <taxon>Acidithiobacillaceae</taxon>
        <taxon>Acidithiobacillus</taxon>
    </lineage>
</organism>
<dbReference type="Proteomes" id="UP000095008">
    <property type="component" value="Unassembled WGS sequence"/>
</dbReference>
<keyword evidence="3" id="KW-1185">Reference proteome</keyword>
<evidence type="ECO:0000256" key="1">
    <source>
        <dbReference type="SAM" id="SignalP"/>
    </source>
</evidence>
<dbReference type="EMBL" id="LWRY01000147">
    <property type="protein sequence ID" value="OCX71058.1"/>
    <property type="molecule type" value="Genomic_DNA"/>
</dbReference>
<keyword evidence="1" id="KW-0732">Signal</keyword>
<gene>
    <name evidence="2" type="ORF">A6M23_12725</name>
</gene>
<dbReference type="RefSeq" id="WP_065974392.1">
    <property type="nucleotide sequence ID" value="NZ_LGYM01000001.1"/>
</dbReference>
<dbReference type="AlphaFoldDB" id="A0A1C2J517"/>
<proteinExistence type="predicted"/>